<evidence type="ECO:0000313" key="1">
    <source>
        <dbReference type="EMBL" id="TNV67747.1"/>
    </source>
</evidence>
<dbReference type="EMBL" id="RRYP01036840">
    <property type="protein sequence ID" value="TNV67747.1"/>
    <property type="molecule type" value="Genomic_DNA"/>
</dbReference>
<accession>A0A8J8N9F7</accession>
<dbReference type="Gene3D" id="3.40.50.1820">
    <property type="entry name" value="alpha/beta hydrolase"/>
    <property type="match status" value="1"/>
</dbReference>
<dbReference type="Proteomes" id="UP000785679">
    <property type="component" value="Unassembled WGS sequence"/>
</dbReference>
<keyword evidence="2" id="KW-1185">Reference proteome</keyword>
<organism evidence="1 2">
    <name type="scientific">Halteria grandinella</name>
    <dbReference type="NCBI Taxonomy" id="5974"/>
    <lineage>
        <taxon>Eukaryota</taxon>
        <taxon>Sar</taxon>
        <taxon>Alveolata</taxon>
        <taxon>Ciliophora</taxon>
        <taxon>Intramacronucleata</taxon>
        <taxon>Spirotrichea</taxon>
        <taxon>Stichotrichia</taxon>
        <taxon>Sporadotrichida</taxon>
        <taxon>Halteriidae</taxon>
        <taxon>Halteria</taxon>
    </lineage>
</organism>
<gene>
    <name evidence="1" type="ORF">FGO68_gene12795</name>
</gene>
<evidence type="ECO:0008006" key="3">
    <source>
        <dbReference type="Google" id="ProtNLM"/>
    </source>
</evidence>
<sequence length="131" mass="15424">MDFPEILGLRAPLPTLVLNDSDDELYTLPEMQNADKILKDVYTKAKAEDKYKCSYYPGPHKFDSNMQKEAFDWFDQWLKGQFVDQAIWLFVDEGNLQMRELANQQISKWGTDLRNHLCVQKVDFVSRQIIM</sequence>
<comment type="caution">
    <text evidence="1">The sequence shown here is derived from an EMBL/GenBank/DDBJ whole genome shotgun (WGS) entry which is preliminary data.</text>
</comment>
<protein>
    <recommendedName>
        <fullName evidence="3">Dienelactone hydrolase domain-containing protein</fullName>
    </recommendedName>
</protein>
<dbReference type="AlphaFoldDB" id="A0A8J8N9F7"/>
<name>A0A8J8N9F7_HALGN</name>
<dbReference type="InterPro" id="IPR029058">
    <property type="entry name" value="AB_hydrolase_fold"/>
</dbReference>
<evidence type="ECO:0000313" key="2">
    <source>
        <dbReference type="Proteomes" id="UP000785679"/>
    </source>
</evidence>
<proteinExistence type="predicted"/>
<reference evidence="1" key="1">
    <citation type="submission" date="2019-06" db="EMBL/GenBank/DDBJ databases">
        <authorList>
            <person name="Zheng W."/>
        </authorList>
    </citation>
    <scope>NUCLEOTIDE SEQUENCE</scope>
    <source>
        <strain evidence="1">QDHG01</strain>
    </source>
</reference>